<name>A0A4Y2NQQ1_ARAVE</name>
<protein>
    <submittedName>
        <fullName evidence="1">Uncharacterized protein</fullName>
    </submittedName>
</protein>
<keyword evidence="2" id="KW-1185">Reference proteome</keyword>
<dbReference type="AlphaFoldDB" id="A0A4Y2NQQ1"/>
<dbReference type="Proteomes" id="UP000499080">
    <property type="component" value="Unassembled WGS sequence"/>
</dbReference>
<proteinExistence type="predicted"/>
<organism evidence="1 2">
    <name type="scientific">Araneus ventricosus</name>
    <name type="common">Orbweaver spider</name>
    <name type="synonym">Epeira ventricosa</name>
    <dbReference type="NCBI Taxonomy" id="182803"/>
    <lineage>
        <taxon>Eukaryota</taxon>
        <taxon>Metazoa</taxon>
        <taxon>Ecdysozoa</taxon>
        <taxon>Arthropoda</taxon>
        <taxon>Chelicerata</taxon>
        <taxon>Arachnida</taxon>
        <taxon>Araneae</taxon>
        <taxon>Araneomorphae</taxon>
        <taxon>Entelegynae</taxon>
        <taxon>Araneoidea</taxon>
        <taxon>Araneidae</taxon>
        <taxon>Araneus</taxon>
    </lineage>
</organism>
<evidence type="ECO:0000313" key="2">
    <source>
        <dbReference type="Proteomes" id="UP000499080"/>
    </source>
</evidence>
<accession>A0A4Y2NQQ1</accession>
<dbReference type="EMBL" id="BGPR01129359">
    <property type="protein sequence ID" value="GBN41888.1"/>
    <property type="molecule type" value="Genomic_DNA"/>
</dbReference>
<evidence type="ECO:0000313" key="1">
    <source>
        <dbReference type="EMBL" id="GBN41888.1"/>
    </source>
</evidence>
<reference evidence="1 2" key="1">
    <citation type="journal article" date="2019" name="Sci. Rep.">
        <title>Orb-weaving spider Araneus ventricosus genome elucidates the spidroin gene catalogue.</title>
        <authorList>
            <person name="Kono N."/>
            <person name="Nakamura H."/>
            <person name="Ohtoshi R."/>
            <person name="Moran D.A.P."/>
            <person name="Shinohara A."/>
            <person name="Yoshida Y."/>
            <person name="Fujiwara M."/>
            <person name="Mori M."/>
            <person name="Tomita M."/>
            <person name="Arakawa K."/>
        </authorList>
    </citation>
    <scope>NUCLEOTIDE SEQUENCE [LARGE SCALE GENOMIC DNA]</scope>
</reference>
<comment type="caution">
    <text evidence="1">The sequence shown here is derived from an EMBL/GenBank/DDBJ whole genome shotgun (WGS) entry which is preliminary data.</text>
</comment>
<gene>
    <name evidence="1" type="ORF">AVEN_197404_1</name>
</gene>
<feature type="non-terminal residue" evidence="1">
    <location>
        <position position="44"/>
    </location>
</feature>
<sequence length="44" mass="4951">MTLMYFTLAISSSSCLLLHAYGSICFLSSILVFDRRPEENPGHE</sequence>